<proteinExistence type="inferred from homology"/>
<dbReference type="InterPro" id="IPR020569">
    <property type="entry name" value="UPF0029_Impact_CS"/>
</dbReference>
<dbReference type="PANTHER" id="PTHR16301">
    <property type="entry name" value="IMPACT-RELATED"/>
    <property type="match status" value="1"/>
</dbReference>
<dbReference type="PROSITE" id="PS00910">
    <property type="entry name" value="UPF0029"/>
    <property type="match status" value="1"/>
</dbReference>
<dbReference type="STRING" id="1111454.HMPREF1250_1144"/>
<gene>
    <name evidence="4" type="ORF">HMPREF1250_1144</name>
</gene>
<dbReference type="Gene3D" id="3.30.230.30">
    <property type="entry name" value="Impact, N-terminal domain"/>
    <property type="match status" value="1"/>
</dbReference>
<dbReference type="Pfam" id="PF01205">
    <property type="entry name" value="Impact_N"/>
    <property type="match status" value="1"/>
</dbReference>
<dbReference type="EMBL" id="AWXA01000051">
    <property type="protein sequence ID" value="ERT57872.1"/>
    <property type="molecule type" value="Genomic_DNA"/>
</dbReference>
<keyword evidence="5" id="KW-1185">Reference proteome</keyword>
<accession>U7UEK8</accession>
<protein>
    <submittedName>
        <fullName evidence="4">YigZ family protein</fullName>
    </submittedName>
</protein>
<evidence type="ECO:0000313" key="4">
    <source>
        <dbReference type="EMBL" id="ERT57872.1"/>
    </source>
</evidence>
<dbReference type="InterPro" id="IPR036956">
    <property type="entry name" value="Impact_N_sf"/>
</dbReference>
<dbReference type="GO" id="GO:0005737">
    <property type="term" value="C:cytoplasm"/>
    <property type="evidence" value="ECO:0007669"/>
    <property type="project" value="TreeGrafter"/>
</dbReference>
<evidence type="ECO:0000259" key="3">
    <source>
        <dbReference type="Pfam" id="PF09186"/>
    </source>
</evidence>
<evidence type="ECO:0000313" key="5">
    <source>
        <dbReference type="Proteomes" id="UP000017090"/>
    </source>
</evidence>
<dbReference type="RefSeq" id="WP_023054376.1">
    <property type="nucleotide sequence ID" value="NZ_AWXA01000051.1"/>
</dbReference>
<dbReference type="InterPro" id="IPR015269">
    <property type="entry name" value="UPF0029_Impact_C"/>
</dbReference>
<sequence length="214" mass="23116">MAILPLFTTPSGMAECEYVIKKSRFIAVLYEVVSEEEIAARLQSARKNYWDASHNCYAYCLGARAELQKASDDGEPSGTAGKPILEVLKAHSLTNALIIVTRYFGGTKLGTGGLIRAYGHSAALVVEAANIADHILCDVLTVKTTYSSVDSIERLATDCSAVITDRSFTDSVSFALFLPSDTTDSFLQKLSDTTNGSAVVEKGTPRILPQIRKK</sequence>
<dbReference type="OrthoDB" id="9813771at2"/>
<dbReference type="InterPro" id="IPR015796">
    <property type="entry name" value="Impact_YigZ-like"/>
</dbReference>
<evidence type="ECO:0000256" key="1">
    <source>
        <dbReference type="ARBA" id="ARBA00007665"/>
    </source>
</evidence>
<dbReference type="InterPro" id="IPR035647">
    <property type="entry name" value="EFG_III/V"/>
</dbReference>
<dbReference type="SUPFAM" id="SSF54211">
    <property type="entry name" value="Ribosomal protein S5 domain 2-like"/>
    <property type="match status" value="1"/>
</dbReference>
<comment type="caution">
    <text evidence="4">The sequence shown here is derived from an EMBL/GenBank/DDBJ whole genome shotgun (WGS) entry which is preliminary data.</text>
</comment>
<dbReference type="PANTHER" id="PTHR16301:SF20">
    <property type="entry name" value="IMPACT FAMILY MEMBER YIGZ"/>
    <property type="match status" value="1"/>
</dbReference>
<dbReference type="Proteomes" id="UP000017090">
    <property type="component" value="Unassembled WGS sequence"/>
</dbReference>
<dbReference type="PATRIC" id="fig|1111454.3.peg.1824"/>
<dbReference type="eggNOG" id="COG1739">
    <property type="taxonomic scope" value="Bacteria"/>
</dbReference>
<name>U7UEK8_9FIRM</name>
<dbReference type="Gene3D" id="3.30.70.240">
    <property type="match status" value="1"/>
</dbReference>
<evidence type="ECO:0000259" key="2">
    <source>
        <dbReference type="Pfam" id="PF01205"/>
    </source>
</evidence>
<dbReference type="InterPro" id="IPR020568">
    <property type="entry name" value="Ribosomal_Su5_D2-typ_SF"/>
</dbReference>
<dbReference type="InterPro" id="IPR001498">
    <property type="entry name" value="Impact_N"/>
</dbReference>
<organism evidence="4 5">
    <name type="scientific">Megasphaera vaginalis</name>
    <name type="common">ex Srinivasan et al. 2021</name>
    <dbReference type="NCBI Taxonomy" id="1111454"/>
    <lineage>
        <taxon>Bacteria</taxon>
        <taxon>Bacillati</taxon>
        <taxon>Bacillota</taxon>
        <taxon>Negativicutes</taxon>
        <taxon>Veillonellales</taxon>
        <taxon>Veillonellaceae</taxon>
        <taxon>Megasphaera</taxon>
    </lineage>
</organism>
<feature type="domain" description="Impact N-terminal" evidence="2">
    <location>
        <begin position="21"/>
        <end position="125"/>
    </location>
</feature>
<dbReference type="NCBIfam" id="TIGR00257">
    <property type="entry name" value="IMPACT_YIGZ"/>
    <property type="match status" value="1"/>
</dbReference>
<dbReference type="AlphaFoldDB" id="U7UEK8"/>
<feature type="domain" description="UPF0029" evidence="3">
    <location>
        <begin position="145"/>
        <end position="196"/>
    </location>
</feature>
<dbReference type="Pfam" id="PF09186">
    <property type="entry name" value="DUF1949"/>
    <property type="match status" value="1"/>
</dbReference>
<dbReference type="SUPFAM" id="SSF54980">
    <property type="entry name" value="EF-G C-terminal domain-like"/>
    <property type="match status" value="1"/>
</dbReference>
<reference evidence="4 5" key="1">
    <citation type="submission" date="2013-09" db="EMBL/GenBank/DDBJ databases">
        <authorList>
            <person name="Durkin A.S."/>
            <person name="Haft D.R."/>
            <person name="McCorrison J."/>
            <person name="Torralba M."/>
            <person name="Gillis M."/>
            <person name="Haft D.H."/>
            <person name="Methe B."/>
            <person name="Sutton G."/>
            <person name="Nelson K.E."/>
        </authorList>
    </citation>
    <scope>NUCLEOTIDE SEQUENCE [LARGE SCALE GENOMIC DNA]</scope>
    <source>
        <strain evidence="4 5">BV3C16-1</strain>
    </source>
</reference>
<dbReference type="InterPro" id="IPR023582">
    <property type="entry name" value="Impact"/>
</dbReference>
<comment type="similarity">
    <text evidence="1">Belongs to the IMPACT family.</text>
</comment>
<dbReference type="GO" id="GO:0006446">
    <property type="term" value="P:regulation of translational initiation"/>
    <property type="evidence" value="ECO:0007669"/>
    <property type="project" value="TreeGrafter"/>
</dbReference>